<dbReference type="InterPro" id="IPR003657">
    <property type="entry name" value="WRKY_dom"/>
</dbReference>
<reference evidence="9 10" key="1">
    <citation type="submission" date="2024-01" db="EMBL/GenBank/DDBJ databases">
        <title>Genome assemblies of Stephania.</title>
        <authorList>
            <person name="Yang L."/>
        </authorList>
    </citation>
    <scope>NUCLEOTIDE SEQUENCE [LARGE SCALE GENOMIC DNA]</scope>
    <source>
        <strain evidence="9">JXDWG</strain>
        <tissue evidence="9">Leaf</tissue>
    </source>
</reference>
<comment type="subcellular location">
    <subcellularLocation>
        <location evidence="1">Nucleus</location>
    </subcellularLocation>
</comment>
<feature type="region of interest" description="Disordered" evidence="7">
    <location>
        <begin position="302"/>
        <end position="342"/>
    </location>
</feature>
<feature type="compositionally biased region" description="Basic and acidic residues" evidence="7">
    <location>
        <begin position="10"/>
        <end position="30"/>
    </location>
</feature>
<keyword evidence="6" id="KW-0539">Nucleus</keyword>
<dbReference type="InterPro" id="IPR044810">
    <property type="entry name" value="WRKY_plant"/>
</dbReference>
<dbReference type="GO" id="GO:0043565">
    <property type="term" value="F:sequence-specific DNA binding"/>
    <property type="evidence" value="ECO:0007669"/>
    <property type="project" value="InterPro"/>
</dbReference>
<feature type="region of interest" description="Disordered" evidence="7">
    <location>
        <begin position="1"/>
        <end position="65"/>
    </location>
</feature>
<keyword evidence="3" id="KW-0805">Transcription regulation</keyword>
<dbReference type="AlphaFoldDB" id="A0AAP0F410"/>
<comment type="caution">
    <text evidence="9">The sequence shown here is derived from an EMBL/GenBank/DDBJ whole genome shotgun (WGS) entry which is preliminary data.</text>
</comment>
<evidence type="ECO:0000256" key="3">
    <source>
        <dbReference type="ARBA" id="ARBA00023015"/>
    </source>
</evidence>
<dbReference type="Proteomes" id="UP001419268">
    <property type="component" value="Unassembled WGS sequence"/>
</dbReference>
<proteinExistence type="predicted"/>
<evidence type="ECO:0000256" key="7">
    <source>
        <dbReference type="SAM" id="MobiDB-lite"/>
    </source>
</evidence>
<dbReference type="PROSITE" id="PS50811">
    <property type="entry name" value="WRKY"/>
    <property type="match status" value="2"/>
</dbReference>
<evidence type="ECO:0000313" key="9">
    <source>
        <dbReference type="EMBL" id="KAK9100224.1"/>
    </source>
</evidence>
<evidence type="ECO:0000256" key="2">
    <source>
        <dbReference type="ARBA" id="ARBA00022737"/>
    </source>
</evidence>
<dbReference type="EMBL" id="JBBNAG010000010">
    <property type="protein sequence ID" value="KAK9100224.1"/>
    <property type="molecule type" value="Genomic_DNA"/>
</dbReference>
<sequence>MAENQRPVRVPKEERSGGDERDGGAEEEAKTKKKRRKKREDFGCKSRLNEVGEQSSRVETLGDDDDQQMMSCCNSVANSAPQMLCGGGEDVKPSICSDFEGQYGMSHQEFLANITSQAVQSQAHMEGHKGCPPSSSDMLPPSLKQPISLPISPVLPQPRVSVFPQDPDACLSEVDLQNSIEQKVKTSDVAVKAPSADGYNWRKYGQKLVKSNESSRSYYRCTQINCLAKKKVEHSDHSGCVLAIVYKGRHNHEPPRKIRCTKTRRSVASTGSIPSAYPDEENEIVAHIAKKLDSVSPVARMKVGDTKPEKQSQGSSTHGHSAIVKAEELDDEPNSRKEEDTAYSPSLLKVVKEPKIVVQASGDVGISGDGYRWRKYGQKMVKGNPNPRSYYKCTSAGCPVRKHVERAIDGTTTIIITYEGKHDHDMPVPKKRQGPPSAGLLIAAAAAMNSTQVKNSEALANQKTSTQWSMDVEGECTTVKASELGGEKALESARTLLSIGIELRPY</sequence>
<evidence type="ECO:0000313" key="10">
    <source>
        <dbReference type="Proteomes" id="UP001419268"/>
    </source>
</evidence>
<name>A0AAP0F410_9MAGN</name>
<evidence type="ECO:0000256" key="4">
    <source>
        <dbReference type="ARBA" id="ARBA00023125"/>
    </source>
</evidence>
<evidence type="ECO:0000259" key="8">
    <source>
        <dbReference type="PROSITE" id="PS50811"/>
    </source>
</evidence>
<dbReference type="SMART" id="SM00774">
    <property type="entry name" value="WRKY"/>
    <property type="match status" value="2"/>
</dbReference>
<dbReference type="GO" id="GO:0005634">
    <property type="term" value="C:nucleus"/>
    <property type="evidence" value="ECO:0007669"/>
    <property type="project" value="UniProtKB-SubCell"/>
</dbReference>
<organism evidence="9 10">
    <name type="scientific">Stephania cephalantha</name>
    <dbReference type="NCBI Taxonomy" id="152367"/>
    <lineage>
        <taxon>Eukaryota</taxon>
        <taxon>Viridiplantae</taxon>
        <taxon>Streptophyta</taxon>
        <taxon>Embryophyta</taxon>
        <taxon>Tracheophyta</taxon>
        <taxon>Spermatophyta</taxon>
        <taxon>Magnoliopsida</taxon>
        <taxon>Ranunculales</taxon>
        <taxon>Menispermaceae</taxon>
        <taxon>Menispermoideae</taxon>
        <taxon>Cissampelideae</taxon>
        <taxon>Stephania</taxon>
    </lineage>
</organism>
<dbReference type="GO" id="GO:0003700">
    <property type="term" value="F:DNA-binding transcription factor activity"/>
    <property type="evidence" value="ECO:0007669"/>
    <property type="project" value="InterPro"/>
</dbReference>
<keyword evidence="10" id="KW-1185">Reference proteome</keyword>
<feature type="domain" description="WRKY" evidence="8">
    <location>
        <begin position="190"/>
        <end position="255"/>
    </location>
</feature>
<dbReference type="InterPro" id="IPR036576">
    <property type="entry name" value="WRKY_dom_sf"/>
</dbReference>
<feature type="region of interest" description="Disordered" evidence="7">
    <location>
        <begin position="253"/>
        <end position="275"/>
    </location>
</feature>
<evidence type="ECO:0000256" key="1">
    <source>
        <dbReference type="ARBA" id="ARBA00004123"/>
    </source>
</evidence>
<feature type="domain" description="WRKY" evidence="8">
    <location>
        <begin position="362"/>
        <end position="427"/>
    </location>
</feature>
<evidence type="ECO:0000256" key="6">
    <source>
        <dbReference type="ARBA" id="ARBA00023242"/>
    </source>
</evidence>
<dbReference type="Pfam" id="PF03106">
    <property type="entry name" value="WRKY"/>
    <property type="match status" value="2"/>
</dbReference>
<accession>A0AAP0F410</accession>
<gene>
    <name evidence="9" type="ORF">Scep_023654</name>
</gene>
<dbReference type="Gene3D" id="2.20.25.80">
    <property type="entry name" value="WRKY domain"/>
    <property type="match status" value="2"/>
</dbReference>
<keyword evidence="5" id="KW-0804">Transcription</keyword>
<dbReference type="PANTHER" id="PTHR31221">
    <property type="entry name" value="WRKY TRANSCRIPTION FACTOR PROTEIN 1-RELATED"/>
    <property type="match status" value="1"/>
</dbReference>
<dbReference type="SUPFAM" id="SSF118290">
    <property type="entry name" value="WRKY DNA-binding domain"/>
    <property type="match status" value="2"/>
</dbReference>
<evidence type="ECO:0000256" key="5">
    <source>
        <dbReference type="ARBA" id="ARBA00023163"/>
    </source>
</evidence>
<protein>
    <recommendedName>
        <fullName evidence="8">WRKY domain-containing protein</fullName>
    </recommendedName>
</protein>
<feature type="compositionally biased region" description="Basic and acidic residues" evidence="7">
    <location>
        <begin position="39"/>
        <end position="50"/>
    </location>
</feature>
<keyword evidence="2" id="KW-0677">Repeat</keyword>
<keyword evidence="4" id="KW-0238">DNA-binding</keyword>
<dbReference type="PANTHER" id="PTHR31221:SF322">
    <property type="entry name" value="WRKY TRANSCRIPTION FACTOR 3-RELATED"/>
    <property type="match status" value="1"/>
</dbReference>
<dbReference type="FunFam" id="2.20.25.80:FF:000006">
    <property type="entry name" value="WRKY transcription factor"/>
    <property type="match status" value="2"/>
</dbReference>